<dbReference type="Proteomes" id="UP000671852">
    <property type="component" value="Chromosome"/>
</dbReference>
<proteinExistence type="predicted"/>
<evidence type="ECO:0000313" key="2">
    <source>
        <dbReference type="EMBL" id="QSZ40925.1"/>
    </source>
</evidence>
<evidence type="ECO:0000313" key="3">
    <source>
        <dbReference type="Proteomes" id="UP000671852"/>
    </source>
</evidence>
<feature type="domain" description="NAD-dependent epimerase/dehydratase" evidence="1">
    <location>
        <begin position="22"/>
        <end position="156"/>
    </location>
</feature>
<accession>A0A975GBT9</accession>
<gene>
    <name evidence="2" type="ORF">GJV85_01955</name>
</gene>
<dbReference type="KEGG" id="saqt:GJV85_01955"/>
<organism evidence="2 3">
    <name type="scientific">Sulfurimonas aquatica</name>
    <dbReference type="NCBI Taxonomy" id="2672570"/>
    <lineage>
        <taxon>Bacteria</taxon>
        <taxon>Pseudomonadati</taxon>
        <taxon>Campylobacterota</taxon>
        <taxon>Epsilonproteobacteria</taxon>
        <taxon>Campylobacterales</taxon>
        <taxon>Sulfurimonadaceae</taxon>
        <taxon>Sulfurimonas</taxon>
    </lineage>
</organism>
<reference evidence="2" key="2">
    <citation type="submission" date="2021-04" db="EMBL/GenBank/DDBJ databases">
        <title>Isolation and characterization of a novel species of the genus Sulfurimonas.</title>
        <authorList>
            <person name="Fukui M."/>
        </authorList>
    </citation>
    <scope>NUCLEOTIDE SEQUENCE</scope>
    <source>
        <strain evidence="2">H1576</strain>
    </source>
</reference>
<dbReference type="RefSeq" id="WP_207562200.1">
    <property type="nucleotide sequence ID" value="NZ_CP046072.1"/>
</dbReference>
<dbReference type="AlphaFoldDB" id="A0A975GBT9"/>
<reference evidence="2" key="1">
    <citation type="submission" date="2019-11" db="EMBL/GenBank/DDBJ databases">
        <authorList>
            <person name="Kojima H."/>
        </authorList>
    </citation>
    <scope>NUCLEOTIDE SEQUENCE</scope>
    <source>
        <strain evidence="2">H1576</strain>
    </source>
</reference>
<sequence length="225" mass="25797">MLAKAFASYKDQENILIFAQGVSNSQEKDEDNFKRESNILQTVLNDNKGKTVVYFGTCSVDDPESKNTPYVVHKLNMERLVQNSGQNYYIFRLPQVVGKTTSPTLINFIATQIKTGKTFDIWKKSGRNLIDVDDVYKIVDYIISKNLEKNTILNIASMHTYEILEIVKNIENILNIKAIYNTIDKGGYYKINTCIVDKYLSAVGVEFDSNYLIKLLMKYVKDDNK</sequence>
<dbReference type="SUPFAM" id="SSF51735">
    <property type="entry name" value="NAD(P)-binding Rossmann-fold domains"/>
    <property type="match status" value="1"/>
</dbReference>
<dbReference type="Gene3D" id="3.40.50.720">
    <property type="entry name" value="NAD(P)-binding Rossmann-like Domain"/>
    <property type="match status" value="1"/>
</dbReference>
<dbReference type="InterPro" id="IPR036291">
    <property type="entry name" value="NAD(P)-bd_dom_sf"/>
</dbReference>
<protein>
    <submittedName>
        <fullName evidence="2">NAD-dependent epimerase/dehydratase family protein</fullName>
    </submittedName>
</protein>
<name>A0A975GBT9_9BACT</name>
<dbReference type="InterPro" id="IPR001509">
    <property type="entry name" value="Epimerase_deHydtase"/>
</dbReference>
<evidence type="ECO:0000259" key="1">
    <source>
        <dbReference type="Pfam" id="PF01370"/>
    </source>
</evidence>
<keyword evidence="3" id="KW-1185">Reference proteome</keyword>
<dbReference type="EMBL" id="CP046072">
    <property type="protein sequence ID" value="QSZ40925.1"/>
    <property type="molecule type" value="Genomic_DNA"/>
</dbReference>
<dbReference type="Pfam" id="PF01370">
    <property type="entry name" value="Epimerase"/>
    <property type="match status" value="1"/>
</dbReference>